<dbReference type="GO" id="GO:0007165">
    <property type="term" value="P:signal transduction"/>
    <property type="evidence" value="ECO:0007669"/>
    <property type="project" value="InterPro"/>
</dbReference>
<evidence type="ECO:0000313" key="3">
    <source>
        <dbReference type="EMBL" id="PRQ22470.1"/>
    </source>
</evidence>
<dbReference type="Pfam" id="PF00931">
    <property type="entry name" value="NB-ARC"/>
    <property type="match status" value="1"/>
</dbReference>
<comment type="caution">
    <text evidence="3">The sequence shown here is derived from an EMBL/GenBank/DDBJ whole genome shotgun (WGS) entry which is preliminary data.</text>
</comment>
<dbReference type="SUPFAM" id="SSF52540">
    <property type="entry name" value="P-loop containing nucleoside triphosphate hydrolases"/>
    <property type="match status" value="1"/>
</dbReference>
<dbReference type="EMBL" id="PDCK01000044">
    <property type="protein sequence ID" value="PRQ22470.1"/>
    <property type="molecule type" value="Genomic_DNA"/>
</dbReference>
<dbReference type="FunFam" id="3.40.50.10140:FF:000007">
    <property type="entry name" value="Disease resistance protein (TIR-NBS-LRR class)"/>
    <property type="match status" value="1"/>
</dbReference>
<dbReference type="Gene3D" id="3.40.50.300">
    <property type="entry name" value="P-loop containing nucleotide triphosphate hydrolases"/>
    <property type="match status" value="1"/>
</dbReference>
<dbReference type="PANTHER" id="PTHR11017:SF527">
    <property type="entry name" value="TMV RESISTANCE PROTEIN N-LIKE"/>
    <property type="match status" value="1"/>
</dbReference>
<dbReference type="SMART" id="SM00255">
    <property type="entry name" value="TIR"/>
    <property type="match status" value="1"/>
</dbReference>
<dbReference type="GO" id="GO:0043531">
    <property type="term" value="F:ADP binding"/>
    <property type="evidence" value="ECO:0007669"/>
    <property type="project" value="InterPro"/>
</dbReference>
<evidence type="ECO:0000259" key="2">
    <source>
        <dbReference type="PROSITE" id="PS50104"/>
    </source>
</evidence>
<dbReference type="GO" id="GO:0006952">
    <property type="term" value="P:defense response"/>
    <property type="evidence" value="ECO:0007669"/>
    <property type="project" value="InterPro"/>
</dbReference>
<keyword evidence="4" id="KW-1185">Reference proteome</keyword>
<dbReference type="STRING" id="74649.A0A2P6PKN4"/>
<accession>A0A2P6PKN4</accession>
<dbReference type="SUPFAM" id="SSF52200">
    <property type="entry name" value="Toll/Interleukin receptor TIR domain"/>
    <property type="match status" value="1"/>
</dbReference>
<dbReference type="InterPro" id="IPR044974">
    <property type="entry name" value="Disease_R_plants"/>
</dbReference>
<dbReference type="Pfam" id="PF01582">
    <property type="entry name" value="TIR"/>
    <property type="match status" value="1"/>
</dbReference>
<gene>
    <name evidence="3" type="ORF">RchiOBHm_Chr6g0250671</name>
</gene>
<sequence length="421" mass="48054">MTSTWSPRQRWKYDVFLSFRGEDTHETFICHLYRALTARGIITFLDDESLERGSTIGPSLSTAIEDSRSALVVFSENFASSSWCLDELSKILQCREERGQIIYPIFYQVDPSDVRKQRGSFQLRTVEVREHEEVYGNKDKLKEWTDALREVSRIAGWDSSTYDQIMIRFQLQTLIEGDRCLHLFVLNEDDGKLIEEIVMDTLTSLRDTYTSSSVDKGFIGMDSRIDDLLHNCICQQFGGVRIIGIHGMRGIGKTTLARAIYDGLAHGFGRSCFLLNVREKSEKDGLVSLQEKLLSRILRTKVDIEDEYAGAAMIERRLCELKVLVVIDDVDHFNQLDKLAGSRDWFGPGSRIIVTTPDIHLLRGHDVDATYKATGLTDGEAIQLLSLKAFKKSFPPEDYLESCHHILGYAQGRGFPWLLWF</sequence>
<dbReference type="GO" id="GO:0016787">
    <property type="term" value="F:hydrolase activity"/>
    <property type="evidence" value="ECO:0007669"/>
    <property type="project" value="UniProtKB-KW"/>
</dbReference>
<dbReference type="OMA" id="HETFICH"/>
<dbReference type="Proteomes" id="UP000238479">
    <property type="component" value="Chromosome 6"/>
</dbReference>
<keyword evidence="3" id="KW-0378">Hydrolase</keyword>
<organism evidence="3 4">
    <name type="scientific">Rosa chinensis</name>
    <name type="common">China rose</name>
    <dbReference type="NCBI Taxonomy" id="74649"/>
    <lineage>
        <taxon>Eukaryota</taxon>
        <taxon>Viridiplantae</taxon>
        <taxon>Streptophyta</taxon>
        <taxon>Embryophyta</taxon>
        <taxon>Tracheophyta</taxon>
        <taxon>Spermatophyta</taxon>
        <taxon>Magnoliopsida</taxon>
        <taxon>eudicotyledons</taxon>
        <taxon>Gunneridae</taxon>
        <taxon>Pentapetalae</taxon>
        <taxon>rosids</taxon>
        <taxon>fabids</taxon>
        <taxon>Rosales</taxon>
        <taxon>Rosaceae</taxon>
        <taxon>Rosoideae</taxon>
        <taxon>Rosoideae incertae sedis</taxon>
        <taxon>Rosa</taxon>
    </lineage>
</organism>
<dbReference type="Gene3D" id="3.40.50.10140">
    <property type="entry name" value="Toll/interleukin-1 receptor homology (TIR) domain"/>
    <property type="match status" value="1"/>
</dbReference>
<dbReference type="InterPro" id="IPR027417">
    <property type="entry name" value="P-loop_NTPase"/>
</dbReference>
<dbReference type="AlphaFoldDB" id="A0A2P6PKN4"/>
<protein>
    <submittedName>
        <fullName evidence="3">Putative TIR domain, P-loop containing nucleoside triphosphate hydrolase</fullName>
    </submittedName>
</protein>
<dbReference type="InterPro" id="IPR035897">
    <property type="entry name" value="Toll_tir_struct_dom_sf"/>
</dbReference>
<name>A0A2P6PKN4_ROSCH</name>
<proteinExistence type="predicted"/>
<dbReference type="PANTHER" id="PTHR11017">
    <property type="entry name" value="LEUCINE-RICH REPEAT-CONTAINING PROTEIN"/>
    <property type="match status" value="1"/>
</dbReference>
<dbReference type="InterPro" id="IPR002182">
    <property type="entry name" value="NB-ARC"/>
</dbReference>
<dbReference type="Gramene" id="PRQ22470">
    <property type="protein sequence ID" value="PRQ22470"/>
    <property type="gene ID" value="RchiOBHm_Chr6g0250671"/>
</dbReference>
<evidence type="ECO:0000313" key="4">
    <source>
        <dbReference type="Proteomes" id="UP000238479"/>
    </source>
</evidence>
<reference evidence="3 4" key="1">
    <citation type="journal article" date="2018" name="Nat. Genet.">
        <title>The Rosa genome provides new insights in the design of modern roses.</title>
        <authorList>
            <person name="Bendahmane M."/>
        </authorList>
    </citation>
    <scope>NUCLEOTIDE SEQUENCE [LARGE SCALE GENOMIC DNA]</scope>
    <source>
        <strain evidence="4">cv. Old Blush</strain>
    </source>
</reference>
<evidence type="ECO:0000256" key="1">
    <source>
        <dbReference type="ARBA" id="ARBA00023027"/>
    </source>
</evidence>
<dbReference type="PROSITE" id="PS50104">
    <property type="entry name" value="TIR"/>
    <property type="match status" value="1"/>
</dbReference>
<dbReference type="InterPro" id="IPR000157">
    <property type="entry name" value="TIR_dom"/>
</dbReference>
<dbReference type="PRINTS" id="PR00364">
    <property type="entry name" value="DISEASERSIST"/>
</dbReference>
<feature type="domain" description="TIR" evidence="2">
    <location>
        <begin position="11"/>
        <end position="152"/>
    </location>
</feature>
<keyword evidence="1" id="KW-0520">NAD</keyword>